<name>A0ABW7DJU9_9FIRM</name>
<organism evidence="1 2">
    <name type="scientific">Megasphaera hexanoica</name>
    <dbReference type="NCBI Taxonomy" id="1675036"/>
    <lineage>
        <taxon>Bacteria</taxon>
        <taxon>Bacillati</taxon>
        <taxon>Bacillota</taxon>
        <taxon>Negativicutes</taxon>
        <taxon>Veillonellales</taxon>
        <taxon>Veillonellaceae</taxon>
        <taxon>Megasphaera</taxon>
    </lineage>
</organism>
<dbReference type="NCBIfam" id="TIGR01563">
    <property type="entry name" value="gp16_SPP1"/>
    <property type="match status" value="1"/>
</dbReference>
<dbReference type="EMBL" id="JBIEKR010000001">
    <property type="protein sequence ID" value="MFG6271648.1"/>
    <property type="molecule type" value="Genomic_DNA"/>
</dbReference>
<dbReference type="Pfam" id="PF05521">
    <property type="entry name" value="Phage_HCP"/>
    <property type="match status" value="1"/>
</dbReference>
<evidence type="ECO:0000313" key="1">
    <source>
        <dbReference type="EMBL" id="MFG6271648.1"/>
    </source>
</evidence>
<dbReference type="RefSeq" id="WP_113855922.1">
    <property type="nucleotide sequence ID" value="NZ_CP011940.1"/>
</dbReference>
<protein>
    <submittedName>
        <fullName evidence="1">Phage head closure protein</fullName>
    </submittedName>
</protein>
<gene>
    <name evidence="1" type="ORF">ACGTZG_00410</name>
</gene>
<reference evidence="1 2" key="1">
    <citation type="submission" date="2024-10" db="EMBL/GenBank/DDBJ databases">
        <authorList>
            <person name="Sang B.-I."/>
            <person name="Prabhaharan D."/>
        </authorList>
    </citation>
    <scope>NUCLEOTIDE SEQUENCE [LARGE SCALE GENOMIC DNA]</scope>
    <source>
        <strain evidence="1 2">MH</strain>
    </source>
</reference>
<dbReference type="InterPro" id="IPR008767">
    <property type="entry name" value="Phage_SPP1_head-tail_adaptor"/>
</dbReference>
<dbReference type="InterPro" id="IPR038666">
    <property type="entry name" value="SSP1_head-tail_sf"/>
</dbReference>
<sequence>MNYNSYGELRSGDLNRRITILTYPEQDDGQGGTYIDRDHPVQVTVWAYMAKPHFAEQTSGGGPASIITQGFVIRKRVVNANDIVTYEGQRYKILHIDMSGTRNMTLTCQAVVHNG</sequence>
<proteinExistence type="predicted"/>
<evidence type="ECO:0000313" key="2">
    <source>
        <dbReference type="Proteomes" id="UP001605989"/>
    </source>
</evidence>
<accession>A0ABW7DJU9</accession>
<dbReference type="Proteomes" id="UP001605989">
    <property type="component" value="Unassembled WGS sequence"/>
</dbReference>
<dbReference type="Gene3D" id="2.40.10.270">
    <property type="entry name" value="Bacteriophage SPP1 head-tail adaptor protein"/>
    <property type="match status" value="1"/>
</dbReference>
<comment type="caution">
    <text evidence="1">The sequence shown here is derived from an EMBL/GenBank/DDBJ whole genome shotgun (WGS) entry which is preliminary data.</text>
</comment>
<keyword evidence="2" id="KW-1185">Reference proteome</keyword>